<sequence>MLYTELIQLWDEAVRAVDNQDWNGALAKLIQISDPSAGILFVTASVHLALVIAKDERLAVGFFQRAALHMMVGRLDEALGDCIWAQKHMRTNAVIDYKQLGLRYRLYTWQILYNAAAVHCRLNQWNKATEILQAASQEGGGRGSQVASAMQSVAKRELIAPLMVPEGVVFRPRKQHVEELQPRDFLGKAEVIISDIPNDDFGGFEPLRLQKPGYYEPQTEVGQDSRYMCVRKAYIGRNEAELTVPAGAYVYVYSEEDRDGFVTVIYDGQRGLLPNFLLETVTKKTKDKRKKESYATGIPLPPSMKPPTRPQSAAPPLPAVYHKQVNEETVLRSKVVIFIYMLYTVCTWGDHYFLYLLYMLLIYSVIIILFDQPGIYIFHNVHKCHIYVMSCMLPRTEEMSLRDSWCILNNILTPLMADSVIVKVHYTYTIALSVPLETPYRELQERIAQKLGQPAELIRLRHKQQGFSVLTPLDEDGDVKSLAEVVEAGRVTLWCQAEHSLANRTILYQMVALYDYTAQGPEDLEFSQGDTIDILSEVNEEWLEGHTAGNIGIFPRCFAYRD</sequence>
<keyword evidence="12" id="KW-1185">Reference proteome</keyword>
<keyword evidence="4" id="KW-0963">Cytoplasm</keyword>
<comment type="subcellular location">
    <subcellularLocation>
        <location evidence="1">Cytoplasm</location>
    </subcellularLocation>
</comment>
<comment type="similarity">
    <text evidence="2">Belongs to the NCF2/NOXA1 family.</text>
</comment>
<keyword evidence="9" id="KW-0812">Transmembrane</keyword>
<feature type="transmembrane region" description="Helical" evidence="9">
    <location>
        <begin position="352"/>
        <end position="370"/>
    </location>
</feature>
<gene>
    <name evidence="11" type="ORF">C0J50_11398</name>
</gene>
<evidence type="ECO:0000313" key="12">
    <source>
        <dbReference type="Proteomes" id="UP001205998"/>
    </source>
</evidence>
<dbReference type="PANTHER" id="PTHR15175:SF4">
    <property type="entry name" value="NADPH OXIDASE ACTIVATOR 1"/>
    <property type="match status" value="1"/>
</dbReference>
<dbReference type="InterPro" id="IPR036028">
    <property type="entry name" value="SH3-like_dom_sf"/>
</dbReference>
<dbReference type="PANTHER" id="PTHR15175">
    <property type="entry name" value="NEUTROPHIL CYTOSOLIC FACTOR 2, NEUTROPHIL NADPH OXIDASE FACTOR 2"/>
    <property type="match status" value="1"/>
</dbReference>
<dbReference type="SMART" id="SM00326">
    <property type="entry name" value="SH3"/>
    <property type="match status" value="2"/>
</dbReference>
<reference evidence="11" key="1">
    <citation type="submission" date="2018-07" db="EMBL/GenBank/DDBJ databases">
        <title>Comparative genomics of catfishes provides insights into carnivory and benthic adaptation.</title>
        <authorList>
            <person name="Zhang Y."/>
            <person name="Wang D."/>
            <person name="Peng Z."/>
            <person name="Zheng S."/>
            <person name="Shao F."/>
            <person name="Tao W."/>
        </authorList>
    </citation>
    <scope>NUCLEOTIDE SEQUENCE</scope>
    <source>
        <strain evidence="11">Chongqing</strain>
    </source>
</reference>
<keyword evidence="6" id="KW-0802">TPR repeat</keyword>
<dbReference type="FunFam" id="1.25.40.10:FF:000017">
    <property type="entry name" value="NADPH oxidase regulator NoxR"/>
    <property type="match status" value="1"/>
</dbReference>
<dbReference type="AlphaFoldDB" id="A0AAD5AAV7"/>
<dbReference type="InterPro" id="IPR011990">
    <property type="entry name" value="TPR-like_helical_dom_sf"/>
</dbReference>
<dbReference type="Gene3D" id="2.30.30.40">
    <property type="entry name" value="SH3 Domains"/>
    <property type="match status" value="2"/>
</dbReference>
<dbReference type="EMBL" id="MU563244">
    <property type="protein sequence ID" value="KAI5613038.1"/>
    <property type="molecule type" value="Genomic_DNA"/>
</dbReference>
<keyword evidence="3 7" id="KW-0728">SH3 domain</keyword>
<feature type="domain" description="SH3" evidence="10">
    <location>
        <begin position="505"/>
        <end position="562"/>
    </location>
</feature>
<name>A0AAD5AAV7_SILAS</name>
<dbReference type="InterPro" id="IPR051864">
    <property type="entry name" value="NCF2_NOXA1"/>
</dbReference>
<dbReference type="Pfam" id="PF00018">
    <property type="entry name" value="SH3_1"/>
    <property type="match status" value="1"/>
</dbReference>
<dbReference type="Pfam" id="PF14604">
    <property type="entry name" value="SH3_9"/>
    <property type="match status" value="1"/>
</dbReference>
<dbReference type="InterPro" id="IPR001452">
    <property type="entry name" value="SH3_domain"/>
</dbReference>
<dbReference type="PROSITE" id="PS50002">
    <property type="entry name" value="SH3"/>
    <property type="match status" value="2"/>
</dbReference>
<dbReference type="FunFam" id="2.30.30.40:FF:000212">
    <property type="entry name" value="NADPH oxidase activator 1"/>
    <property type="match status" value="1"/>
</dbReference>
<dbReference type="SUPFAM" id="SSF48452">
    <property type="entry name" value="TPR-like"/>
    <property type="match status" value="1"/>
</dbReference>
<dbReference type="SUPFAM" id="SSF50044">
    <property type="entry name" value="SH3-domain"/>
    <property type="match status" value="2"/>
</dbReference>
<evidence type="ECO:0000256" key="7">
    <source>
        <dbReference type="PROSITE-ProRule" id="PRU00192"/>
    </source>
</evidence>
<dbReference type="Gene3D" id="3.10.20.90">
    <property type="entry name" value="Phosphatidylinositol 3-kinase Catalytic Subunit, Chain A, domain 1"/>
    <property type="match status" value="1"/>
</dbReference>
<evidence type="ECO:0000259" key="10">
    <source>
        <dbReference type="PROSITE" id="PS50002"/>
    </source>
</evidence>
<dbReference type="GO" id="GO:0016176">
    <property type="term" value="F:superoxide-generating NADPH oxidase activator activity"/>
    <property type="evidence" value="ECO:0007669"/>
    <property type="project" value="TreeGrafter"/>
</dbReference>
<keyword evidence="9" id="KW-0472">Membrane</keyword>
<evidence type="ECO:0000256" key="4">
    <source>
        <dbReference type="ARBA" id="ARBA00022490"/>
    </source>
</evidence>
<comment type="caution">
    <text evidence="11">The sequence shown here is derived from an EMBL/GenBank/DDBJ whole genome shotgun (WGS) entry which is preliminary data.</text>
</comment>
<feature type="non-terminal residue" evidence="11">
    <location>
        <position position="562"/>
    </location>
</feature>
<protein>
    <submittedName>
        <fullName evidence="11">NADPH oxidase activator 1</fullName>
    </submittedName>
</protein>
<dbReference type="GO" id="GO:0005737">
    <property type="term" value="C:cytoplasm"/>
    <property type="evidence" value="ECO:0007669"/>
    <property type="project" value="UniProtKB-SubCell"/>
</dbReference>
<dbReference type="CDD" id="cd12047">
    <property type="entry name" value="SH3_Noxa1_C"/>
    <property type="match status" value="1"/>
</dbReference>
<keyword evidence="9" id="KW-1133">Transmembrane helix</keyword>
<evidence type="ECO:0000313" key="11">
    <source>
        <dbReference type="EMBL" id="KAI5613038.1"/>
    </source>
</evidence>
<dbReference type="Proteomes" id="UP001205998">
    <property type="component" value="Unassembled WGS sequence"/>
</dbReference>
<evidence type="ECO:0000256" key="6">
    <source>
        <dbReference type="ARBA" id="ARBA00022803"/>
    </source>
</evidence>
<feature type="compositionally biased region" description="Pro residues" evidence="8">
    <location>
        <begin position="299"/>
        <end position="315"/>
    </location>
</feature>
<evidence type="ECO:0000256" key="9">
    <source>
        <dbReference type="SAM" id="Phobius"/>
    </source>
</evidence>
<keyword evidence="5" id="KW-0677">Repeat</keyword>
<evidence type="ECO:0000256" key="1">
    <source>
        <dbReference type="ARBA" id="ARBA00004496"/>
    </source>
</evidence>
<dbReference type="GO" id="GO:0042554">
    <property type="term" value="P:superoxide anion generation"/>
    <property type="evidence" value="ECO:0007669"/>
    <property type="project" value="TreeGrafter"/>
</dbReference>
<dbReference type="SUPFAM" id="SSF54277">
    <property type="entry name" value="CAD &amp; PB1 domains"/>
    <property type="match status" value="1"/>
</dbReference>
<evidence type="ECO:0000256" key="3">
    <source>
        <dbReference type="ARBA" id="ARBA00022443"/>
    </source>
</evidence>
<feature type="region of interest" description="Disordered" evidence="8">
    <location>
        <begin position="288"/>
        <end position="315"/>
    </location>
</feature>
<dbReference type="Gene3D" id="1.25.40.10">
    <property type="entry name" value="Tetratricopeptide repeat domain"/>
    <property type="match status" value="1"/>
</dbReference>
<evidence type="ECO:0000256" key="8">
    <source>
        <dbReference type="SAM" id="MobiDB-lite"/>
    </source>
</evidence>
<evidence type="ECO:0000256" key="5">
    <source>
        <dbReference type="ARBA" id="ARBA00022737"/>
    </source>
</evidence>
<dbReference type="PRINTS" id="PR00499">
    <property type="entry name" value="P67PHOX"/>
</dbReference>
<evidence type="ECO:0000256" key="2">
    <source>
        <dbReference type="ARBA" id="ARBA00008051"/>
    </source>
</evidence>
<organism evidence="11 12">
    <name type="scientific">Silurus asotus</name>
    <name type="common">Amur catfish</name>
    <name type="synonym">Parasilurus asotus</name>
    <dbReference type="NCBI Taxonomy" id="30991"/>
    <lineage>
        <taxon>Eukaryota</taxon>
        <taxon>Metazoa</taxon>
        <taxon>Chordata</taxon>
        <taxon>Craniata</taxon>
        <taxon>Vertebrata</taxon>
        <taxon>Euteleostomi</taxon>
        <taxon>Actinopterygii</taxon>
        <taxon>Neopterygii</taxon>
        <taxon>Teleostei</taxon>
        <taxon>Ostariophysi</taxon>
        <taxon>Siluriformes</taxon>
        <taxon>Siluridae</taxon>
        <taxon>Silurus</taxon>
    </lineage>
</organism>
<proteinExistence type="inferred from homology"/>
<accession>A0AAD5AAV7</accession>
<feature type="domain" description="SH3" evidence="10">
    <location>
        <begin position="223"/>
        <end position="283"/>
    </location>
</feature>